<evidence type="ECO:0000313" key="2">
    <source>
        <dbReference type="Proteomes" id="UP000028582"/>
    </source>
</evidence>
<evidence type="ECO:0000313" key="1">
    <source>
        <dbReference type="EMBL" id="ETO74302.1"/>
    </source>
</evidence>
<name>A0A081A5Z1_PHYNI</name>
<organism evidence="1 2">
    <name type="scientific">Phytophthora nicotianae P1976</name>
    <dbReference type="NCBI Taxonomy" id="1317066"/>
    <lineage>
        <taxon>Eukaryota</taxon>
        <taxon>Sar</taxon>
        <taxon>Stramenopiles</taxon>
        <taxon>Oomycota</taxon>
        <taxon>Peronosporomycetes</taxon>
        <taxon>Peronosporales</taxon>
        <taxon>Peronosporaceae</taxon>
        <taxon>Phytophthora</taxon>
    </lineage>
</organism>
<dbReference type="AlphaFoldDB" id="A0A081A5Z1"/>
<reference evidence="1 2" key="1">
    <citation type="submission" date="2013-11" db="EMBL/GenBank/DDBJ databases">
        <title>The Genome Sequence of Phytophthora parasitica P1976.</title>
        <authorList>
            <consortium name="The Broad Institute Genomics Platform"/>
            <person name="Russ C."/>
            <person name="Tyler B."/>
            <person name="Panabieres F."/>
            <person name="Shan W."/>
            <person name="Tripathy S."/>
            <person name="Grunwald N."/>
            <person name="Machado M."/>
            <person name="Johnson C.S."/>
            <person name="Walker B."/>
            <person name="Young S."/>
            <person name="Zeng Q."/>
            <person name="Gargeya S."/>
            <person name="Fitzgerald M."/>
            <person name="Haas B."/>
            <person name="Abouelleil A."/>
            <person name="Allen A.W."/>
            <person name="Alvarado L."/>
            <person name="Arachchi H.M."/>
            <person name="Berlin A.M."/>
            <person name="Chapman S.B."/>
            <person name="Gainer-Dewar J."/>
            <person name="Goldberg J."/>
            <person name="Griggs A."/>
            <person name="Gujja S."/>
            <person name="Hansen M."/>
            <person name="Howarth C."/>
            <person name="Imamovic A."/>
            <person name="Ireland A."/>
            <person name="Larimer J."/>
            <person name="McCowan C."/>
            <person name="Murphy C."/>
            <person name="Pearson M."/>
            <person name="Poon T.W."/>
            <person name="Priest M."/>
            <person name="Roberts A."/>
            <person name="Saif S."/>
            <person name="Shea T."/>
            <person name="Sisk P."/>
            <person name="Sykes S."/>
            <person name="Wortman J."/>
            <person name="Nusbaum C."/>
            <person name="Birren B."/>
        </authorList>
    </citation>
    <scope>NUCLEOTIDE SEQUENCE [LARGE SCALE GENOMIC DNA]</scope>
    <source>
        <strain evidence="1 2">P1976</strain>
    </source>
</reference>
<proteinExistence type="predicted"/>
<gene>
    <name evidence="1" type="ORF">F444_09930</name>
</gene>
<comment type="caution">
    <text evidence="1">The sequence shown here is derived from an EMBL/GenBank/DDBJ whole genome shotgun (WGS) entry which is preliminary data.</text>
</comment>
<sequence length="31" mass="3547">MNLIEYSAYQHSDALLAQLNKLVIKSTTCYD</sequence>
<accession>A0A081A5Z1</accession>
<dbReference type="EMBL" id="ANJA01001815">
    <property type="protein sequence ID" value="ETO74302.1"/>
    <property type="molecule type" value="Genomic_DNA"/>
</dbReference>
<dbReference type="Proteomes" id="UP000028582">
    <property type="component" value="Unassembled WGS sequence"/>
</dbReference>
<protein>
    <submittedName>
        <fullName evidence="1">Uncharacterized protein</fullName>
    </submittedName>
</protein>